<feature type="domain" description="RNA polymerase Rpb4/RPC9 core" evidence="6">
    <location>
        <begin position="46"/>
        <end position="172"/>
    </location>
</feature>
<feature type="transmembrane region" description="Helical" evidence="5">
    <location>
        <begin position="412"/>
        <end position="434"/>
    </location>
</feature>
<dbReference type="EMBL" id="JAKIXB020000035">
    <property type="protein sequence ID" value="KAL1594708.1"/>
    <property type="molecule type" value="Genomic_DNA"/>
</dbReference>
<accession>A0ABR3QRS9</accession>
<dbReference type="PANTHER" id="PTHR21297">
    <property type="entry name" value="DNA-DIRECTED RNA POLYMERASE II"/>
    <property type="match status" value="1"/>
</dbReference>
<dbReference type="InterPro" id="IPR045222">
    <property type="entry name" value="Rpb4-like"/>
</dbReference>
<name>A0ABR3QRS9_9PLEO</name>
<feature type="transmembrane region" description="Helical" evidence="5">
    <location>
        <begin position="216"/>
        <end position="235"/>
    </location>
</feature>
<evidence type="ECO:0000313" key="7">
    <source>
        <dbReference type="EMBL" id="KAL1594708.1"/>
    </source>
</evidence>
<comment type="subcellular location">
    <subcellularLocation>
        <location evidence="1">Nucleus</location>
    </subcellularLocation>
</comment>
<keyword evidence="5" id="KW-1133">Transmembrane helix</keyword>
<protein>
    <submittedName>
        <fullName evidence="7">RNA polymerase B</fullName>
    </submittedName>
</protein>
<feature type="transmembrane region" description="Helical" evidence="5">
    <location>
        <begin position="381"/>
        <end position="400"/>
    </location>
</feature>
<feature type="compositionally biased region" description="Pro residues" evidence="4">
    <location>
        <begin position="12"/>
        <end position="23"/>
    </location>
</feature>
<reference evidence="7 8" key="1">
    <citation type="submission" date="2024-02" db="EMBL/GenBank/DDBJ databases">
        <title>De novo assembly and annotation of 12 fungi associated with fruit tree decline syndrome in Ontario, Canada.</title>
        <authorList>
            <person name="Sulman M."/>
            <person name="Ellouze W."/>
            <person name="Ilyukhin E."/>
        </authorList>
    </citation>
    <scope>NUCLEOTIDE SEQUENCE [LARGE SCALE GENOMIC DNA]</scope>
    <source>
        <strain evidence="7 8">M97-236</strain>
    </source>
</reference>
<evidence type="ECO:0000256" key="2">
    <source>
        <dbReference type="ARBA" id="ARBA00023242"/>
    </source>
</evidence>
<evidence type="ECO:0000313" key="8">
    <source>
        <dbReference type="Proteomes" id="UP001521222"/>
    </source>
</evidence>
<dbReference type="Pfam" id="PF03874">
    <property type="entry name" value="RNA_pol_Rpb4"/>
    <property type="match status" value="1"/>
</dbReference>
<evidence type="ECO:0000256" key="5">
    <source>
        <dbReference type="SAM" id="Phobius"/>
    </source>
</evidence>
<evidence type="ECO:0000256" key="4">
    <source>
        <dbReference type="SAM" id="MobiDB-lite"/>
    </source>
</evidence>
<dbReference type="InterPro" id="IPR005574">
    <property type="entry name" value="Rpb4/RPC9"/>
</dbReference>
<comment type="similarity">
    <text evidence="3">Belongs to the eukaryotic RPB4 RNA polymerase subunit family.</text>
</comment>
<dbReference type="Proteomes" id="UP001521222">
    <property type="component" value="Unassembled WGS sequence"/>
</dbReference>
<gene>
    <name evidence="7" type="primary">RPB4</name>
    <name evidence="7" type="ORF">SLS59_008758</name>
</gene>
<dbReference type="InterPro" id="IPR038324">
    <property type="entry name" value="Rpb4/RPC9_sf"/>
</dbReference>
<keyword evidence="5" id="KW-0472">Membrane</keyword>
<evidence type="ECO:0000256" key="3">
    <source>
        <dbReference type="ARBA" id="ARBA00025724"/>
    </source>
</evidence>
<dbReference type="Gene3D" id="1.20.1250.40">
    <property type="match status" value="1"/>
</dbReference>
<dbReference type="SUPFAM" id="SSF47819">
    <property type="entry name" value="HRDC-like"/>
    <property type="match status" value="1"/>
</dbReference>
<keyword evidence="8" id="KW-1185">Reference proteome</keyword>
<dbReference type="InterPro" id="IPR010997">
    <property type="entry name" value="HRDC-like_sf"/>
</dbReference>
<keyword evidence="5" id="KW-0812">Transmembrane</keyword>
<comment type="caution">
    <text evidence="7">The sequence shown here is derived from an EMBL/GenBank/DDBJ whole genome shotgun (WGS) entry which is preliminary data.</text>
</comment>
<feature type="region of interest" description="Disordered" evidence="4">
    <location>
        <begin position="1"/>
        <end position="41"/>
    </location>
</feature>
<dbReference type="SMART" id="SM00657">
    <property type="entry name" value="RPOL4c"/>
    <property type="match status" value="1"/>
</dbReference>
<sequence length="476" mass="53838">MDYGESTNPNAARPPPVDYPKPPRLVSRPKPPVAQEEEMGNEIKLGDFEDVHALSVSEARAVVTAVHKGRKNKDPESNPLRDRIHNDNPTITHFLDYFDNFARYKEEESLHAINAMFDTHPELTTVEKALLGTLTPDSADEATTLIPSLADKMDTDSLQAILDELTKMRTLPPLAAKLDVYGIFAWTKHYYGPVSGNWCWIESKYPRQRYTLNHGWRFAIFLISLCTYVYVFIYMSRRLRPQNLSNLSSSIPDELGYESLDSKTRDDAVLAGCGATPRISLDAVEERPTTGQGKKTHRRAVSSFSFARKLQVDTALEPTHDAHHTANIDEITSPEETHVLVDLEKALPPAPVEPPITALPVRRAATRPDNKMKVDREIWKMLLLNMYPITYLILWLPGVANRIAEGMGHEVRVLVILQSSTQFIGLANATVYLYKEHRRDVREWWGGIKGRKAAKAETVRTDDSSGRVRYWRSVTP</sequence>
<feature type="compositionally biased region" description="Polar residues" evidence="4">
    <location>
        <begin position="1"/>
        <end position="10"/>
    </location>
</feature>
<keyword evidence="2" id="KW-0539">Nucleus</keyword>
<dbReference type="InterPro" id="IPR006590">
    <property type="entry name" value="RNA_pol_Rpb4/RPC9_core"/>
</dbReference>
<evidence type="ECO:0000259" key="6">
    <source>
        <dbReference type="SMART" id="SM00657"/>
    </source>
</evidence>
<organism evidence="7 8">
    <name type="scientific">Nothophoma quercina</name>
    <dbReference type="NCBI Taxonomy" id="749835"/>
    <lineage>
        <taxon>Eukaryota</taxon>
        <taxon>Fungi</taxon>
        <taxon>Dikarya</taxon>
        <taxon>Ascomycota</taxon>
        <taxon>Pezizomycotina</taxon>
        <taxon>Dothideomycetes</taxon>
        <taxon>Pleosporomycetidae</taxon>
        <taxon>Pleosporales</taxon>
        <taxon>Pleosporineae</taxon>
        <taxon>Didymellaceae</taxon>
        <taxon>Nothophoma</taxon>
    </lineage>
</organism>
<proteinExistence type="inferred from homology"/>
<evidence type="ECO:0000256" key="1">
    <source>
        <dbReference type="ARBA" id="ARBA00004123"/>
    </source>
</evidence>